<evidence type="ECO:0000313" key="1">
    <source>
        <dbReference type="EMBL" id="CAD8879648.1"/>
    </source>
</evidence>
<dbReference type="EMBL" id="HBFR01009418">
    <property type="protein sequence ID" value="CAD8879648.1"/>
    <property type="molecule type" value="Transcribed_RNA"/>
</dbReference>
<proteinExistence type="predicted"/>
<name>A0A7S1BA07_9STRA</name>
<accession>A0A7S1BA07</accession>
<dbReference type="AlphaFoldDB" id="A0A7S1BA07"/>
<organism evidence="1">
    <name type="scientific">Corethron hystrix</name>
    <dbReference type="NCBI Taxonomy" id="216773"/>
    <lineage>
        <taxon>Eukaryota</taxon>
        <taxon>Sar</taxon>
        <taxon>Stramenopiles</taxon>
        <taxon>Ochrophyta</taxon>
        <taxon>Bacillariophyta</taxon>
        <taxon>Coscinodiscophyceae</taxon>
        <taxon>Corethrophycidae</taxon>
        <taxon>Corethrales</taxon>
        <taxon>Corethraceae</taxon>
        <taxon>Corethron</taxon>
    </lineage>
</organism>
<reference evidence="1" key="1">
    <citation type="submission" date="2021-01" db="EMBL/GenBank/DDBJ databases">
        <authorList>
            <person name="Corre E."/>
            <person name="Pelletier E."/>
            <person name="Niang G."/>
            <person name="Scheremetjew M."/>
            <person name="Finn R."/>
            <person name="Kale V."/>
            <person name="Holt S."/>
            <person name="Cochrane G."/>
            <person name="Meng A."/>
            <person name="Brown T."/>
            <person name="Cohen L."/>
        </authorList>
    </citation>
    <scope>NUCLEOTIDE SEQUENCE</scope>
    <source>
        <strain evidence="1">308</strain>
    </source>
</reference>
<sequence>MAKLSPSTLFYDKVAYAFYIDQTFQVPPNDNIIRILTDELVQEKKSKRIITLDQNREGEKRRFLLPEEPRREALLLLTKMNMRNKENTEVSIYQATKSMIRENGGDIESPEPPSLTKQREFYERVPYYVNSDFLKSVYEPVHRFEIENFWASTRWIVHNLRREESQILRCAWYEEHSRWGNDLDQLSLAFVLAKLQLERKFRRDEIDDHNKEENILEQSELDALTNRHEWNAFPSKDSGWPIYENVQPLKIPTLFNGLEEFMLEKNADNISHQITKTNLYVRLMSNKRLLKTMSTKLGDPKRNL</sequence>
<gene>
    <name evidence="1" type="ORF">CHYS00102_LOCUS6832</name>
</gene>
<protein>
    <submittedName>
        <fullName evidence="1">Uncharacterized protein</fullName>
    </submittedName>
</protein>